<feature type="region of interest" description="Disordered" evidence="1">
    <location>
        <begin position="75"/>
        <end position="100"/>
    </location>
</feature>
<dbReference type="Proteomes" id="UP001596137">
    <property type="component" value="Unassembled WGS sequence"/>
</dbReference>
<sequence>MSPTAEQVLQLLNGGEPLDLSTLRFLVITESEAPDLPVGMILIMDKTTGRTLFDGVKPSKCGAAGVDTDDWDEAQAVSAQAQSEARTLQGPDEGSTPREP</sequence>
<protein>
    <submittedName>
        <fullName evidence="2">Uncharacterized protein</fullName>
    </submittedName>
</protein>
<reference evidence="3" key="1">
    <citation type="journal article" date="2019" name="Int. J. Syst. Evol. Microbiol.">
        <title>The Global Catalogue of Microorganisms (GCM) 10K type strain sequencing project: providing services to taxonomists for standard genome sequencing and annotation.</title>
        <authorList>
            <consortium name="The Broad Institute Genomics Platform"/>
            <consortium name="The Broad Institute Genome Sequencing Center for Infectious Disease"/>
            <person name="Wu L."/>
            <person name="Ma J."/>
        </authorList>
    </citation>
    <scope>NUCLEOTIDE SEQUENCE [LARGE SCALE GENOMIC DNA]</scope>
    <source>
        <strain evidence="3">JCM 30346</strain>
    </source>
</reference>
<comment type="caution">
    <text evidence="2">The sequence shown here is derived from an EMBL/GenBank/DDBJ whole genome shotgun (WGS) entry which is preliminary data.</text>
</comment>
<evidence type="ECO:0000313" key="2">
    <source>
        <dbReference type="EMBL" id="MFC6080965.1"/>
    </source>
</evidence>
<name>A0ABW1NCD1_9ACTN</name>
<keyword evidence="3" id="KW-1185">Reference proteome</keyword>
<gene>
    <name evidence="2" type="ORF">ACFP1K_07320</name>
</gene>
<dbReference type="EMBL" id="JBHSRF010000007">
    <property type="protein sequence ID" value="MFC6080965.1"/>
    <property type="molecule type" value="Genomic_DNA"/>
</dbReference>
<organism evidence="2 3">
    <name type="scientific">Sphaerisporangium aureirubrum</name>
    <dbReference type="NCBI Taxonomy" id="1544736"/>
    <lineage>
        <taxon>Bacteria</taxon>
        <taxon>Bacillati</taxon>
        <taxon>Actinomycetota</taxon>
        <taxon>Actinomycetes</taxon>
        <taxon>Streptosporangiales</taxon>
        <taxon>Streptosporangiaceae</taxon>
        <taxon>Sphaerisporangium</taxon>
    </lineage>
</organism>
<dbReference type="RefSeq" id="WP_380748307.1">
    <property type="nucleotide sequence ID" value="NZ_JBHSRF010000007.1"/>
</dbReference>
<accession>A0ABW1NCD1</accession>
<evidence type="ECO:0000313" key="3">
    <source>
        <dbReference type="Proteomes" id="UP001596137"/>
    </source>
</evidence>
<feature type="compositionally biased region" description="Low complexity" evidence="1">
    <location>
        <begin position="75"/>
        <end position="85"/>
    </location>
</feature>
<proteinExistence type="predicted"/>
<evidence type="ECO:0000256" key="1">
    <source>
        <dbReference type="SAM" id="MobiDB-lite"/>
    </source>
</evidence>